<proteinExistence type="predicted"/>
<evidence type="ECO:0000313" key="1">
    <source>
        <dbReference type="EMBL" id="KDR72592.1"/>
    </source>
</evidence>
<gene>
    <name evidence="1" type="ORF">GALMADRAFT_755412</name>
</gene>
<name>A0A067SRC9_GALM3</name>
<dbReference type="EMBL" id="KL142388">
    <property type="protein sequence ID" value="KDR72592.1"/>
    <property type="molecule type" value="Genomic_DNA"/>
</dbReference>
<protein>
    <submittedName>
        <fullName evidence="1">Uncharacterized protein</fullName>
    </submittedName>
</protein>
<dbReference type="HOGENOM" id="CLU_3014287_0_0_1"/>
<sequence>MRRKIAKRMIGSSLQLVLSRHHDRRTTICRWIVIGQVITNLKMFRTVVTCVTRCNP</sequence>
<organism evidence="1 2">
    <name type="scientific">Galerina marginata (strain CBS 339.88)</name>
    <dbReference type="NCBI Taxonomy" id="685588"/>
    <lineage>
        <taxon>Eukaryota</taxon>
        <taxon>Fungi</taxon>
        <taxon>Dikarya</taxon>
        <taxon>Basidiomycota</taxon>
        <taxon>Agaricomycotina</taxon>
        <taxon>Agaricomycetes</taxon>
        <taxon>Agaricomycetidae</taxon>
        <taxon>Agaricales</taxon>
        <taxon>Agaricineae</taxon>
        <taxon>Strophariaceae</taxon>
        <taxon>Galerina</taxon>
    </lineage>
</organism>
<reference evidence="2" key="1">
    <citation type="journal article" date="2014" name="Proc. Natl. Acad. Sci. U.S.A.">
        <title>Extensive sampling of basidiomycete genomes demonstrates inadequacy of the white-rot/brown-rot paradigm for wood decay fungi.</title>
        <authorList>
            <person name="Riley R."/>
            <person name="Salamov A.A."/>
            <person name="Brown D.W."/>
            <person name="Nagy L.G."/>
            <person name="Floudas D."/>
            <person name="Held B.W."/>
            <person name="Levasseur A."/>
            <person name="Lombard V."/>
            <person name="Morin E."/>
            <person name="Otillar R."/>
            <person name="Lindquist E.A."/>
            <person name="Sun H."/>
            <person name="LaButti K.M."/>
            <person name="Schmutz J."/>
            <person name="Jabbour D."/>
            <person name="Luo H."/>
            <person name="Baker S.E."/>
            <person name="Pisabarro A.G."/>
            <person name="Walton J.D."/>
            <person name="Blanchette R.A."/>
            <person name="Henrissat B."/>
            <person name="Martin F."/>
            <person name="Cullen D."/>
            <person name="Hibbett D.S."/>
            <person name="Grigoriev I.V."/>
        </authorList>
    </citation>
    <scope>NUCLEOTIDE SEQUENCE [LARGE SCALE GENOMIC DNA]</scope>
    <source>
        <strain evidence="2">CBS 339.88</strain>
    </source>
</reference>
<keyword evidence="2" id="KW-1185">Reference proteome</keyword>
<dbReference type="Proteomes" id="UP000027222">
    <property type="component" value="Unassembled WGS sequence"/>
</dbReference>
<dbReference type="AlphaFoldDB" id="A0A067SRC9"/>
<accession>A0A067SRC9</accession>
<evidence type="ECO:0000313" key="2">
    <source>
        <dbReference type="Proteomes" id="UP000027222"/>
    </source>
</evidence>